<evidence type="ECO:0000256" key="2">
    <source>
        <dbReference type="SAM" id="MobiDB-lite"/>
    </source>
</evidence>
<protein>
    <recommendedName>
        <fullName evidence="3">Coenzyme Q-binding protein COQ10 START domain-containing protein</fullName>
    </recommendedName>
</protein>
<proteinExistence type="inferred from homology"/>
<dbReference type="EMBL" id="BRXS01000001">
    <property type="protein sequence ID" value="GLC24386.1"/>
    <property type="molecule type" value="Genomic_DNA"/>
</dbReference>
<evidence type="ECO:0000256" key="1">
    <source>
        <dbReference type="ARBA" id="ARBA00008918"/>
    </source>
</evidence>
<name>A0AA37V5P6_9BACT</name>
<feature type="domain" description="Coenzyme Q-binding protein COQ10 START" evidence="3">
    <location>
        <begin position="40"/>
        <end position="159"/>
    </location>
</feature>
<dbReference type="RefSeq" id="WP_284348836.1">
    <property type="nucleotide sequence ID" value="NZ_BRXS01000001.1"/>
</dbReference>
<dbReference type="Pfam" id="PF03364">
    <property type="entry name" value="Polyketide_cyc"/>
    <property type="match status" value="1"/>
</dbReference>
<comment type="caution">
    <text evidence="4">The sequence shown here is derived from an EMBL/GenBank/DDBJ whole genome shotgun (WGS) entry which is preliminary data.</text>
</comment>
<comment type="similarity">
    <text evidence="1">Belongs to the ribosome association toxin RatA family.</text>
</comment>
<dbReference type="SUPFAM" id="SSF55961">
    <property type="entry name" value="Bet v1-like"/>
    <property type="match status" value="1"/>
</dbReference>
<feature type="region of interest" description="Disordered" evidence="2">
    <location>
        <begin position="1"/>
        <end position="21"/>
    </location>
</feature>
<keyword evidence="5" id="KW-1185">Reference proteome</keyword>
<gene>
    <name evidence="4" type="ORF">rosag_08990</name>
</gene>
<feature type="compositionally biased region" description="Low complexity" evidence="2">
    <location>
        <begin position="1"/>
        <end position="12"/>
    </location>
</feature>
<evidence type="ECO:0000259" key="3">
    <source>
        <dbReference type="Pfam" id="PF03364"/>
    </source>
</evidence>
<dbReference type="AlphaFoldDB" id="A0AA37V5P6"/>
<accession>A0AA37V5P6</accession>
<sequence length="190" mass="21050">MTTPPTDRAAAARPDKARRPYELGRMPMTRSMVTVDEAVVAAPIARIFALARDVEDWPRHLPHYRFVKFRVRTRDGGGLVEMSANRPFGSLNWPTWWLSQMSVDEQAPSVRYRHVDGITAGMDVEWTFERAAPGDDARTRVRIVHVWDGPRWPLIGTAAAVAVIGPVFVHGIASRTLAGLARVAESAPSA</sequence>
<dbReference type="InterPro" id="IPR005031">
    <property type="entry name" value="COQ10_START"/>
</dbReference>
<evidence type="ECO:0000313" key="4">
    <source>
        <dbReference type="EMBL" id="GLC24386.1"/>
    </source>
</evidence>
<evidence type="ECO:0000313" key="5">
    <source>
        <dbReference type="Proteomes" id="UP001161325"/>
    </source>
</evidence>
<reference evidence="4" key="1">
    <citation type="submission" date="2022-08" db="EMBL/GenBank/DDBJ databases">
        <title>Draft genome sequencing of Roseisolibacter agri AW1220.</title>
        <authorList>
            <person name="Tobiishi Y."/>
            <person name="Tonouchi A."/>
        </authorList>
    </citation>
    <scope>NUCLEOTIDE SEQUENCE</scope>
    <source>
        <strain evidence="4">AW1220</strain>
    </source>
</reference>
<dbReference type="Proteomes" id="UP001161325">
    <property type="component" value="Unassembled WGS sequence"/>
</dbReference>
<organism evidence="4 5">
    <name type="scientific">Roseisolibacter agri</name>
    <dbReference type="NCBI Taxonomy" id="2014610"/>
    <lineage>
        <taxon>Bacteria</taxon>
        <taxon>Pseudomonadati</taxon>
        <taxon>Gemmatimonadota</taxon>
        <taxon>Gemmatimonadia</taxon>
        <taxon>Gemmatimonadales</taxon>
        <taxon>Gemmatimonadaceae</taxon>
        <taxon>Roseisolibacter</taxon>
    </lineage>
</organism>
<dbReference type="InterPro" id="IPR023393">
    <property type="entry name" value="START-like_dom_sf"/>
</dbReference>
<dbReference type="Gene3D" id="3.30.530.20">
    <property type="match status" value="1"/>
</dbReference>